<dbReference type="Proteomes" id="UP000190130">
    <property type="component" value="Unassembled WGS sequence"/>
</dbReference>
<protein>
    <submittedName>
        <fullName evidence="4">YMGG-like Gly-zipper</fullName>
    </submittedName>
</protein>
<dbReference type="PROSITE" id="PS51257">
    <property type="entry name" value="PROKAR_LIPOPROTEIN"/>
    <property type="match status" value="1"/>
</dbReference>
<feature type="signal peptide" evidence="1">
    <location>
        <begin position="1"/>
        <end position="22"/>
    </location>
</feature>
<name>A0A0Q3SRU6_9HYPH</name>
<evidence type="ECO:0000313" key="4">
    <source>
        <dbReference type="EMBL" id="SKB49423.1"/>
    </source>
</evidence>
<dbReference type="InterPro" id="IPR027367">
    <property type="entry name" value="Gly-zipper_YMGG"/>
</dbReference>
<organism evidence="3 5">
    <name type="scientific">Bosea thiooxidans</name>
    <dbReference type="NCBI Taxonomy" id="53254"/>
    <lineage>
        <taxon>Bacteria</taxon>
        <taxon>Pseudomonadati</taxon>
        <taxon>Pseudomonadota</taxon>
        <taxon>Alphaproteobacteria</taxon>
        <taxon>Hyphomicrobiales</taxon>
        <taxon>Boseaceae</taxon>
        <taxon>Bosea</taxon>
    </lineage>
</organism>
<feature type="domain" description="YMGG-like Gly-zipper" evidence="2">
    <location>
        <begin position="24"/>
        <end position="66"/>
    </location>
</feature>
<evidence type="ECO:0000313" key="5">
    <source>
        <dbReference type="Proteomes" id="UP000051562"/>
    </source>
</evidence>
<evidence type="ECO:0000259" key="2">
    <source>
        <dbReference type="Pfam" id="PF13441"/>
    </source>
</evidence>
<dbReference type="Pfam" id="PF13441">
    <property type="entry name" value="Gly-zipper_YMGG"/>
    <property type="match status" value="1"/>
</dbReference>
<accession>A0A0Q3SRU6</accession>
<dbReference type="EMBL" id="LMAR01000080">
    <property type="protein sequence ID" value="KQK28162.1"/>
    <property type="molecule type" value="Genomic_DNA"/>
</dbReference>
<feature type="chain" id="PRO_5014520644" evidence="1">
    <location>
        <begin position="23"/>
        <end position="88"/>
    </location>
</feature>
<evidence type="ECO:0000256" key="1">
    <source>
        <dbReference type="SAM" id="SignalP"/>
    </source>
</evidence>
<reference evidence="3 5" key="1">
    <citation type="submission" date="2015-10" db="EMBL/GenBank/DDBJ databases">
        <title>Draft genome of Bosea thiooxidans.</title>
        <authorList>
            <person name="Wang X."/>
        </authorList>
    </citation>
    <scope>NUCLEOTIDE SEQUENCE [LARGE SCALE GENOMIC DNA]</scope>
    <source>
        <strain evidence="3 5">CGMCC 9174</strain>
    </source>
</reference>
<dbReference type="Proteomes" id="UP000051562">
    <property type="component" value="Unassembled WGS sequence"/>
</dbReference>
<dbReference type="AlphaFoldDB" id="A0A0Q3SRU6"/>
<sequence length="88" mass="8676">MRWKFAVLAVGLVLAGCNTNSADQRTLGGAVIGAGSGAIIGGIAGGGRGAAIGAAVGGVAGAVIGRATTPNNCIYRDRYGRRFEARCP</sequence>
<gene>
    <name evidence="3" type="ORF">ARD30_22760</name>
    <name evidence="4" type="ORF">SAMN05660750_00964</name>
</gene>
<dbReference type="EMBL" id="FUYX01000002">
    <property type="protein sequence ID" value="SKB49423.1"/>
    <property type="molecule type" value="Genomic_DNA"/>
</dbReference>
<dbReference type="RefSeq" id="WP_055730462.1">
    <property type="nucleotide sequence ID" value="NZ_FUYX01000002.1"/>
</dbReference>
<proteinExistence type="predicted"/>
<keyword evidence="5" id="KW-1185">Reference proteome</keyword>
<dbReference type="STRING" id="53254.SAMN05660750_00964"/>
<keyword evidence="1" id="KW-0732">Signal</keyword>
<evidence type="ECO:0000313" key="3">
    <source>
        <dbReference type="EMBL" id="KQK28162.1"/>
    </source>
</evidence>
<evidence type="ECO:0000313" key="6">
    <source>
        <dbReference type="Proteomes" id="UP000190130"/>
    </source>
</evidence>
<reference evidence="4 6" key="2">
    <citation type="submission" date="2017-02" db="EMBL/GenBank/DDBJ databases">
        <authorList>
            <person name="Peterson S.W."/>
        </authorList>
    </citation>
    <scope>NUCLEOTIDE SEQUENCE [LARGE SCALE GENOMIC DNA]</scope>
    <source>
        <strain evidence="4 6">DSM 9653</strain>
    </source>
</reference>